<comment type="caution">
    <text evidence="1">The sequence shown here is derived from an EMBL/GenBank/DDBJ whole genome shotgun (WGS) entry which is preliminary data.</text>
</comment>
<accession>A0A8J4Y9E7</accession>
<keyword evidence="2" id="KW-1185">Reference proteome</keyword>
<dbReference type="EMBL" id="JACEEZ010007652">
    <property type="protein sequence ID" value="KAG0723848.1"/>
    <property type="molecule type" value="Genomic_DNA"/>
</dbReference>
<dbReference type="AlphaFoldDB" id="A0A8J4Y9E7"/>
<evidence type="ECO:0000313" key="2">
    <source>
        <dbReference type="Proteomes" id="UP000770661"/>
    </source>
</evidence>
<sequence>MPSSIGGWKKWISGCFVHQAGRADKFNTDTRTSQCRLQWPHDLTVLFLGDQPVNHHQDLLKERVPFLNYGFYQEVRQKCAFCEEEHPPSTCNISQIIPLGSKDVLKDKRPRFWLGRSVATRTARPSRAQAFEREFERLAPLKLFLSNSPLRLQSLAGRGQWTVSADPKTTVNWTCFWRSVPTRPSTVEADRQGEQVMMAAQETCTSCSRLIVSDRSTVTKKGLYMILKISADLQDGIDKRLWQEKLPIPVHKSCKTDYIRSSTIQKRKRMAMEADDDDGEDTKHVCRSQVPAFNIKTDYILREIHGL</sequence>
<gene>
    <name evidence="1" type="ORF">GWK47_041837</name>
</gene>
<name>A0A8J4Y9E7_CHIOP</name>
<dbReference type="Proteomes" id="UP000770661">
    <property type="component" value="Unassembled WGS sequence"/>
</dbReference>
<reference evidence="1" key="1">
    <citation type="submission" date="2020-07" db="EMBL/GenBank/DDBJ databases">
        <title>The High-quality genome of the commercially important snow crab, Chionoecetes opilio.</title>
        <authorList>
            <person name="Jeong J.-H."/>
            <person name="Ryu S."/>
        </authorList>
    </citation>
    <scope>NUCLEOTIDE SEQUENCE</scope>
    <source>
        <strain evidence="1">MADBK_172401_WGS</strain>
        <tissue evidence="1">Digestive gland</tissue>
    </source>
</reference>
<protein>
    <submittedName>
        <fullName evidence="1">Uncharacterized protein</fullName>
    </submittedName>
</protein>
<evidence type="ECO:0000313" key="1">
    <source>
        <dbReference type="EMBL" id="KAG0723848.1"/>
    </source>
</evidence>
<proteinExistence type="predicted"/>
<organism evidence="1 2">
    <name type="scientific">Chionoecetes opilio</name>
    <name type="common">Atlantic snow crab</name>
    <name type="synonym">Cancer opilio</name>
    <dbReference type="NCBI Taxonomy" id="41210"/>
    <lineage>
        <taxon>Eukaryota</taxon>
        <taxon>Metazoa</taxon>
        <taxon>Ecdysozoa</taxon>
        <taxon>Arthropoda</taxon>
        <taxon>Crustacea</taxon>
        <taxon>Multicrustacea</taxon>
        <taxon>Malacostraca</taxon>
        <taxon>Eumalacostraca</taxon>
        <taxon>Eucarida</taxon>
        <taxon>Decapoda</taxon>
        <taxon>Pleocyemata</taxon>
        <taxon>Brachyura</taxon>
        <taxon>Eubrachyura</taxon>
        <taxon>Majoidea</taxon>
        <taxon>Majidae</taxon>
        <taxon>Chionoecetes</taxon>
    </lineage>
</organism>